<name>A0A8H6HXQ3_9AGAR</name>
<reference evidence="2 3" key="1">
    <citation type="submission" date="2020-07" db="EMBL/GenBank/DDBJ databases">
        <title>Comparative genomics of pyrophilous fungi reveals a link between fire events and developmental genes.</title>
        <authorList>
            <consortium name="DOE Joint Genome Institute"/>
            <person name="Steindorff A.S."/>
            <person name="Carver A."/>
            <person name="Calhoun S."/>
            <person name="Stillman K."/>
            <person name="Liu H."/>
            <person name="Lipzen A."/>
            <person name="Pangilinan J."/>
            <person name="Labutti K."/>
            <person name="Bruns T.D."/>
            <person name="Grigoriev I.V."/>
        </authorList>
    </citation>
    <scope>NUCLEOTIDE SEQUENCE [LARGE SCALE GENOMIC DNA]</scope>
    <source>
        <strain evidence="2 3">CBS 144469</strain>
    </source>
</reference>
<dbReference type="Proteomes" id="UP000521943">
    <property type="component" value="Unassembled WGS sequence"/>
</dbReference>
<protein>
    <submittedName>
        <fullName evidence="2">Uncharacterized protein</fullName>
    </submittedName>
</protein>
<dbReference type="OrthoDB" id="3092567at2759"/>
<dbReference type="AlphaFoldDB" id="A0A8H6HXQ3"/>
<keyword evidence="3" id="KW-1185">Reference proteome</keyword>
<sequence>MSDLRASMLVTITDVCSAVYSISLMKRAVPMQNYDGGGEERRRDMDTQRNANPRLLKNDHEHRGNRSRRSVFKRRTFDDSSINYIETPAYAQLDSTLRRHSALDDLGGVECRGIEPS</sequence>
<evidence type="ECO:0000256" key="1">
    <source>
        <dbReference type="SAM" id="MobiDB-lite"/>
    </source>
</evidence>
<proteinExistence type="predicted"/>
<organism evidence="2 3">
    <name type="scientific">Ephemerocybe angulata</name>
    <dbReference type="NCBI Taxonomy" id="980116"/>
    <lineage>
        <taxon>Eukaryota</taxon>
        <taxon>Fungi</taxon>
        <taxon>Dikarya</taxon>
        <taxon>Basidiomycota</taxon>
        <taxon>Agaricomycotina</taxon>
        <taxon>Agaricomycetes</taxon>
        <taxon>Agaricomycetidae</taxon>
        <taxon>Agaricales</taxon>
        <taxon>Agaricineae</taxon>
        <taxon>Psathyrellaceae</taxon>
        <taxon>Ephemerocybe</taxon>
    </lineage>
</organism>
<gene>
    <name evidence="2" type="ORF">DFP72DRAFT_1069314</name>
</gene>
<evidence type="ECO:0000313" key="3">
    <source>
        <dbReference type="Proteomes" id="UP000521943"/>
    </source>
</evidence>
<evidence type="ECO:0000313" key="2">
    <source>
        <dbReference type="EMBL" id="KAF6753743.1"/>
    </source>
</evidence>
<comment type="caution">
    <text evidence="2">The sequence shown here is derived from an EMBL/GenBank/DDBJ whole genome shotgun (WGS) entry which is preliminary data.</text>
</comment>
<dbReference type="EMBL" id="JACGCI010000038">
    <property type="protein sequence ID" value="KAF6753743.1"/>
    <property type="molecule type" value="Genomic_DNA"/>
</dbReference>
<feature type="compositionally biased region" description="Basic and acidic residues" evidence="1">
    <location>
        <begin position="38"/>
        <end position="47"/>
    </location>
</feature>
<feature type="region of interest" description="Disordered" evidence="1">
    <location>
        <begin position="31"/>
        <end position="72"/>
    </location>
</feature>
<accession>A0A8H6HXQ3</accession>